<dbReference type="GO" id="GO:0016787">
    <property type="term" value="F:hydrolase activity"/>
    <property type="evidence" value="ECO:0007669"/>
    <property type="project" value="UniProtKB-KW"/>
</dbReference>
<dbReference type="EMBL" id="CP036287">
    <property type="protein sequence ID" value="QDU67738.1"/>
    <property type="molecule type" value="Genomic_DNA"/>
</dbReference>
<accession>A0A518BL97</accession>
<dbReference type="Proteomes" id="UP000316921">
    <property type="component" value="Chromosome"/>
</dbReference>
<organism evidence="2 3">
    <name type="scientific">Engelhardtia mirabilis</name>
    <dbReference type="NCBI Taxonomy" id="2528011"/>
    <lineage>
        <taxon>Bacteria</taxon>
        <taxon>Pseudomonadati</taxon>
        <taxon>Planctomycetota</taxon>
        <taxon>Planctomycetia</taxon>
        <taxon>Planctomycetia incertae sedis</taxon>
        <taxon>Engelhardtia</taxon>
    </lineage>
</organism>
<proteinExistence type="predicted"/>
<dbReference type="Pfam" id="PF00149">
    <property type="entry name" value="Metallophos"/>
    <property type="match status" value="1"/>
</dbReference>
<dbReference type="SUPFAM" id="SSF56300">
    <property type="entry name" value="Metallo-dependent phosphatases"/>
    <property type="match status" value="1"/>
</dbReference>
<keyword evidence="3" id="KW-1185">Reference proteome</keyword>
<evidence type="ECO:0000259" key="1">
    <source>
        <dbReference type="Pfam" id="PF00149"/>
    </source>
</evidence>
<dbReference type="InterPro" id="IPR029052">
    <property type="entry name" value="Metallo-depent_PP-like"/>
</dbReference>
<dbReference type="InterPro" id="IPR051158">
    <property type="entry name" value="Metallophosphoesterase_sf"/>
</dbReference>
<dbReference type="AlphaFoldDB" id="A0A518BL97"/>
<dbReference type="InterPro" id="IPR004843">
    <property type="entry name" value="Calcineurin-like_PHP"/>
</dbReference>
<protein>
    <submittedName>
        <fullName evidence="2">Putative metallophosphoesterase</fullName>
        <ecNumber evidence="2">3.1.-.-</ecNumber>
    </submittedName>
</protein>
<name>A0A518BL97_9BACT</name>
<feature type="domain" description="Calcineurin-like phosphoesterase" evidence="1">
    <location>
        <begin position="70"/>
        <end position="235"/>
    </location>
</feature>
<reference evidence="2 3" key="1">
    <citation type="submission" date="2019-02" db="EMBL/GenBank/DDBJ databases">
        <title>Deep-cultivation of Planctomycetes and their phenomic and genomic characterization uncovers novel biology.</title>
        <authorList>
            <person name="Wiegand S."/>
            <person name="Jogler M."/>
            <person name="Boedeker C."/>
            <person name="Pinto D."/>
            <person name="Vollmers J."/>
            <person name="Rivas-Marin E."/>
            <person name="Kohn T."/>
            <person name="Peeters S.H."/>
            <person name="Heuer A."/>
            <person name="Rast P."/>
            <person name="Oberbeckmann S."/>
            <person name="Bunk B."/>
            <person name="Jeske O."/>
            <person name="Meyerdierks A."/>
            <person name="Storesund J.E."/>
            <person name="Kallscheuer N."/>
            <person name="Luecker S."/>
            <person name="Lage O.M."/>
            <person name="Pohl T."/>
            <person name="Merkel B.J."/>
            <person name="Hornburger P."/>
            <person name="Mueller R.-W."/>
            <person name="Bruemmer F."/>
            <person name="Labrenz M."/>
            <person name="Spormann A.M."/>
            <person name="Op den Camp H."/>
            <person name="Overmann J."/>
            <person name="Amann R."/>
            <person name="Jetten M.S.M."/>
            <person name="Mascher T."/>
            <person name="Medema M.H."/>
            <person name="Devos D.P."/>
            <person name="Kaster A.-K."/>
            <person name="Ovreas L."/>
            <person name="Rohde M."/>
            <person name="Galperin M.Y."/>
            <person name="Jogler C."/>
        </authorList>
    </citation>
    <scope>NUCLEOTIDE SEQUENCE [LARGE SCALE GENOMIC DNA]</scope>
    <source>
        <strain evidence="2 3">Pla133</strain>
    </source>
</reference>
<dbReference type="PANTHER" id="PTHR31302:SF0">
    <property type="entry name" value="TRANSMEMBRANE PROTEIN WITH METALLOPHOSPHOESTERASE DOMAIN"/>
    <property type="match status" value="1"/>
</dbReference>
<dbReference type="KEGG" id="pbap:Pla133_28270"/>
<evidence type="ECO:0000313" key="3">
    <source>
        <dbReference type="Proteomes" id="UP000316921"/>
    </source>
</evidence>
<sequence length="297" mass="31656">MSGDATDLGLRQEPRRFGGGRLAFFGGLQRVSAALGGRAFYRAAFLAPGRFRVRHETVITPGLAPELEAFRIVQLSDPHAGPFLGRGDLSAVVEACNALDPDLVVLTGDLITKRAEESYLLLEDLAGLRARRGSFGVFGNHDYRGRREREIAARFEAEAGLRFLLDESVRFGEGPGAVALVGLEDLEEAKQVDLQRARHAVRAGDVEVVLCHNPAGGPALAAAGCALVLSGHSHGHQIDLPLVRRLAPAHPGDRVERDGAVLLTSRGLGALGVPLRLRSPAEIVVVDLSRGGGERAR</sequence>
<dbReference type="RefSeq" id="WP_419191513.1">
    <property type="nucleotide sequence ID" value="NZ_CP036287.1"/>
</dbReference>
<keyword evidence="2" id="KW-0378">Hydrolase</keyword>
<evidence type="ECO:0000313" key="2">
    <source>
        <dbReference type="EMBL" id="QDU67738.1"/>
    </source>
</evidence>
<dbReference type="EC" id="3.1.-.-" evidence="2"/>
<gene>
    <name evidence="2" type="ORF">Pla133_28270</name>
</gene>
<dbReference type="Gene3D" id="3.60.21.10">
    <property type="match status" value="1"/>
</dbReference>
<dbReference type="PANTHER" id="PTHR31302">
    <property type="entry name" value="TRANSMEMBRANE PROTEIN WITH METALLOPHOSPHOESTERASE DOMAIN-RELATED"/>
    <property type="match status" value="1"/>
</dbReference>